<proteinExistence type="predicted"/>
<dbReference type="RefSeq" id="WP_085442418.1">
    <property type="nucleotide sequence ID" value="NZ_LVJN01000019.1"/>
</dbReference>
<evidence type="ECO:0000313" key="5">
    <source>
        <dbReference type="Proteomes" id="UP000194003"/>
    </source>
</evidence>
<keyword evidence="5" id="KW-1185">Reference proteome</keyword>
<dbReference type="InterPro" id="IPR038492">
    <property type="entry name" value="GBBH-like_N_sf"/>
</dbReference>
<dbReference type="InterPro" id="IPR010376">
    <property type="entry name" value="GBBH-like_N"/>
</dbReference>
<gene>
    <name evidence="4" type="ORF">MAIT1_04206</name>
</gene>
<evidence type="ECO:0000256" key="1">
    <source>
        <dbReference type="ARBA" id="ARBA00022723"/>
    </source>
</evidence>
<evidence type="ECO:0000259" key="3">
    <source>
        <dbReference type="Pfam" id="PF06155"/>
    </source>
</evidence>
<reference evidence="4 5" key="1">
    <citation type="journal article" date="2016" name="BMC Genomics">
        <title>Combined genomic and structural analyses of a cultured magnetotactic bacterium reveals its niche adaptation to a dynamic environment.</title>
        <authorList>
            <person name="Araujo A.C."/>
            <person name="Morillo V."/>
            <person name="Cypriano J."/>
            <person name="Teixeira L.C."/>
            <person name="Leao P."/>
            <person name="Lyra S."/>
            <person name="Almeida L.G."/>
            <person name="Bazylinski D.A."/>
            <person name="Vasconcellos A.T."/>
            <person name="Abreu F."/>
            <person name="Lins U."/>
        </authorList>
    </citation>
    <scope>NUCLEOTIDE SEQUENCE [LARGE SCALE GENOMIC DNA]</scope>
    <source>
        <strain evidence="4 5">IT-1</strain>
    </source>
</reference>
<dbReference type="GO" id="GO:0046872">
    <property type="term" value="F:metal ion binding"/>
    <property type="evidence" value="ECO:0007669"/>
    <property type="project" value="UniProtKB-KW"/>
</dbReference>
<accession>A0A1Y2K4L6</accession>
<dbReference type="EMBL" id="LVJN01000019">
    <property type="protein sequence ID" value="OSM04328.1"/>
    <property type="molecule type" value="Genomic_DNA"/>
</dbReference>
<dbReference type="PANTHER" id="PTHR35303">
    <property type="entry name" value="OS02G0197800 PROTEIN"/>
    <property type="match status" value="1"/>
</dbReference>
<dbReference type="PANTHER" id="PTHR35303:SF5">
    <property type="entry name" value="OS02G0197800 PROTEIN"/>
    <property type="match status" value="1"/>
</dbReference>
<comment type="caution">
    <text evidence="4">The sequence shown here is derived from an EMBL/GenBank/DDBJ whole genome shotgun (WGS) entry which is preliminary data.</text>
</comment>
<evidence type="ECO:0000313" key="4">
    <source>
        <dbReference type="EMBL" id="OSM04328.1"/>
    </source>
</evidence>
<organism evidence="4 5">
    <name type="scientific">Magnetofaba australis IT-1</name>
    <dbReference type="NCBI Taxonomy" id="1434232"/>
    <lineage>
        <taxon>Bacteria</taxon>
        <taxon>Pseudomonadati</taxon>
        <taxon>Pseudomonadota</taxon>
        <taxon>Magnetococcia</taxon>
        <taxon>Magnetococcales</taxon>
        <taxon>Magnetococcaceae</taxon>
        <taxon>Magnetofaba</taxon>
    </lineage>
</organism>
<dbReference type="OrthoDB" id="9794178at2"/>
<keyword evidence="2" id="KW-0408">Iron</keyword>
<dbReference type="STRING" id="1434232.MAIT1_04206"/>
<dbReference type="Proteomes" id="UP000194003">
    <property type="component" value="Unassembled WGS sequence"/>
</dbReference>
<dbReference type="Pfam" id="PF06155">
    <property type="entry name" value="GBBH-like_N"/>
    <property type="match status" value="1"/>
</dbReference>
<protein>
    <recommendedName>
        <fullName evidence="3">Gamma-butyrobetaine hydroxylase-like N-terminal domain-containing protein</fullName>
    </recommendedName>
</protein>
<dbReference type="Gene3D" id="3.30.2020.30">
    <property type="match status" value="1"/>
</dbReference>
<keyword evidence="1" id="KW-0479">Metal-binding</keyword>
<sequence length="132" mass="14983">MSMTYKAKHIPTQFKQKRAEGVVETTWDNGESLTFTDEELRVFCPCADCRGHTPDQAKLIDGKQGVKITGIEAVGHYAVKISFSDDHDSGLYSWDMLYDLGVNKAAYWEKYLQDLEAAGKRRRPSVFMIKTV</sequence>
<dbReference type="AlphaFoldDB" id="A0A1Y2K4L6"/>
<name>A0A1Y2K4L6_9PROT</name>
<feature type="domain" description="Gamma-butyrobetaine hydroxylase-like N-terminal" evidence="3">
    <location>
        <begin position="16"/>
        <end position="98"/>
    </location>
</feature>
<evidence type="ECO:0000256" key="2">
    <source>
        <dbReference type="ARBA" id="ARBA00023004"/>
    </source>
</evidence>